<dbReference type="Proteomes" id="UP001489004">
    <property type="component" value="Unassembled WGS sequence"/>
</dbReference>
<keyword evidence="2" id="KW-1185">Reference proteome</keyword>
<accession>A0AAW1PQB1</accession>
<evidence type="ECO:0008006" key="3">
    <source>
        <dbReference type="Google" id="ProtNLM"/>
    </source>
</evidence>
<proteinExistence type="predicted"/>
<evidence type="ECO:0000313" key="2">
    <source>
        <dbReference type="Proteomes" id="UP001489004"/>
    </source>
</evidence>
<dbReference type="AlphaFoldDB" id="A0AAW1PQB1"/>
<organism evidence="1 2">
    <name type="scientific">[Myrmecia] bisecta</name>
    <dbReference type="NCBI Taxonomy" id="41462"/>
    <lineage>
        <taxon>Eukaryota</taxon>
        <taxon>Viridiplantae</taxon>
        <taxon>Chlorophyta</taxon>
        <taxon>core chlorophytes</taxon>
        <taxon>Trebouxiophyceae</taxon>
        <taxon>Trebouxiales</taxon>
        <taxon>Trebouxiaceae</taxon>
        <taxon>Myrmecia</taxon>
    </lineage>
</organism>
<evidence type="ECO:0000313" key="1">
    <source>
        <dbReference type="EMBL" id="KAK9811824.1"/>
    </source>
</evidence>
<protein>
    <recommendedName>
        <fullName evidence="3">DHHA1 domain-containing protein</fullName>
    </recommendedName>
</protein>
<dbReference type="InterPro" id="IPR038763">
    <property type="entry name" value="DHH_sf"/>
</dbReference>
<comment type="caution">
    <text evidence="1">The sequence shown here is derived from an EMBL/GenBank/DDBJ whole genome shotgun (WGS) entry which is preliminary data.</text>
</comment>
<gene>
    <name evidence="1" type="ORF">WJX72_010879</name>
</gene>
<dbReference type="PANTHER" id="PTHR46922:SF4">
    <property type="entry name" value="DHHA1 DOMAIN PROTEIN"/>
    <property type="match status" value="1"/>
</dbReference>
<dbReference type="EMBL" id="JALJOR010000009">
    <property type="protein sequence ID" value="KAK9811824.1"/>
    <property type="molecule type" value="Genomic_DNA"/>
</dbReference>
<name>A0AAW1PQB1_9CHLO</name>
<dbReference type="SUPFAM" id="SSF64182">
    <property type="entry name" value="DHH phosphoesterases"/>
    <property type="match status" value="1"/>
</dbReference>
<dbReference type="PANTHER" id="PTHR46922">
    <property type="entry name" value="DHHA1 DOMAIN PROTEIN"/>
    <property type="match status" value="1"/>
</dbReference>
<reference evidence="1 2" key="1">
    <citation type="journal article" date="2024" name="Nat. Commun.">
        <title>Phylogenomics reveals the evolutionary origins of lichenization in chlorophyte algae.</title>
        <authorList>
            <person name="Puginier C."/>
            <person name="Libourel C."/>
            <person name="Otte J."/>
            <person name="Skaloud P."/>
            <person name="Haon M."/>
            <person name="Grisel S."/>
            <person name="Petersen M."/>
            <person name="Berrin J.G."/>
            <person name="Delaux P.M."/>
            <person name="Dal Grande F."/>
            <person name="Keller J."/>
        </authorList>
    </citation>
    <scope>NUCLEOTIDE SEQUENCE [LARGE SCALE GENOMIC DNA]</scope>
    <source>
        <strain evidence="1 2">SAG 2043</strain>
    </source>
</reference>
<dbReference type="Gene3D" id="3.10.310.30">
    <property type="match status" value="1"/>
</dbReference>
<sequence>MRTPAVVLYHYPCHDGVFAALAAYLGLQASGRAARFVPHRVFQACALESLKLQGSEDVFLLDYAGPPGFAVQLAQTASRVMVLDHHKTAAEQFEDRASLPANLEVHMDMERSGATIALDYFSPQVTDTQRQLFKYIEDGDLWRWQLPDSKAFYAGMADMDLEYNAGCNPGIFDQLLHLRAEQVILKGKAALEKQRRQIDAALGTCFRVRLGGASGIDKGWGEALAVRADDVSHLRSQLGNALAEKSAQAGLRAMGVVAYMEAAMNDGAKVKVSLRSIGDEDTTVITQAYRGGGHRNASSCIVDLTEFESWKTT</sequence>